<keyword evidence="6" id="KW-1185">Reference proteome</keyword>
<dbReference type="AlphaFoldDB" id="A0A545STH1"/>
<dbReference type="GO" id="GO:0006629">
    <property type="term" value="P:lipid metabolic process"/>
    <property type="evidence" value="ECO:0007669"/>
    <property type="project" value="UniProtKB-KW"/>
</dbReference>
<protein>
    <recommendedName>
        <fullName evidence="4">PNPLA domain-containing protein</fullName>
    </recommendedName>
</protein>
<evidence type="ECO:0000256" key="2">
    <source>
        <dbReference type="PROSITE-ProRule" id="PRU01161"/>
    </source>
</evidence>
<dbReference type="Gene3D" id="3.40.1090.10">
    <property type="entry name" value="Cytosolic phospholipase A2 catalytic domain"/>
    <property type="match status" value="1"/>
</dbReference>
<sequence>MELTVAALRNAERFTALFTKKSAIAKSAATEVSAKGLFRGRSTKRLSDQRRSTRSLSVRRLPTRGPSTKRVPTKQPPIKETPAGQPRLAKSDVRTPLTSGWHLIALLAWTCTLAGCDARPQTRAITEITPEQGYRFSQLAKGEKNTDELFVIVAFSGGGKRASALSYGVLEKLRQTPIQWRGQQKTLLDEVDVISSVSGGSFTAAYYALHREAIFDGSFERFLKQDTPKALLHETLTPSNWPSLASADYGRSDLASNYYDDTLYGGATFATLTEAALRPMILINATDMSSGSQFTFTQDYLDLMCVDLGAIKLARAVASSSAFPGAFTPMTYSNHADRCQHRSPKWWSQAESRRRTNPDLAEHVEELHSYTATENDVLKRPFVHLIDGGVADNLGLRNLLFALETKGSANAIRTLIDERKIRKLLILVVNAANNPPNERDQTASIPGLGDLLTQTATIPLNNFTRDTLERIDNYVDTARQPGEDNSGLDVYLTEVSFDHLMDAEARSYFDTIPTSFGIAPEAVDELMQVAGQLLDTDGNWQRLLAQLQAETRSGETAVSD</sequence>
<keyword evidence="1" id="KW-0443">Lipid metabolism</keyword>
<dbReference type="RefSeq" id="WP_142929399.1">
    <property type="nucleotide sequence ID" value="NZ_ML660106.1"/>
</dbReference>
<dbReference type="SUPFAM" id="SSF52151">
    <property type="entry name" value="FabD/lysophospholipase-like"/>
    <property type="match status" value="1"/>
</dbReference>
<dbReference type="InterPro" id="IPR002641">
    <property type="entry name" value="PNPLA_dom"/>
</dbReference>
<gene>
    <name evidence="5" type="ORF">FKG94_23530</name>
</gene>
<name>A0A545STH1_9GAMM</name>
<evidence type="ECO:0000259" key="4">
    <source>
        <dbReference type="PROSITE" id="PS51635"/>
    </source>
</evidence>
<dbReference type="PROSITE" id="PS51635">
    <property type="entry name" value="PNPLA"/>
    <property type="match status" value="1"/>
</dbReference>
<dbReference type="InterPro" id="IPR016035">
    <property type="entry name" value="Acyl_Trfase/lysoPLipase"/>
</dbReference>
<dbReference type="EMBL" id="VHSG01000028">
    <property type="protein sequence ID" value="TQV68267.1"/>
    <property type="molecule type" value="Genomic_DNA"/>
</dbReference>
<feature type="domain" description="PNPLA" evidence="4">
    <location>
        <begin position="154"/>
        <end position="363"/>
    </location>
</feature>
<reference evidence="5 6" key="1">
    <citation type="submission" date="2019-06" db="EMBL/GenBank/DDBJ databases">
        <title>Whole genome sequence for Cellvibrionaceae sp. R142.</title>
        <authorList>
            <person name="Wang G."/>
        </authorList>
    </citation>
    <scope>NUCLEOTIDE SEQUENCE [LARGE SCALE GENOMIC DNA]</scope>
    <source>
        <strain evidence="5 6">R142</strain>
    </source>
</reference>
<evidence type="ECO:0000313" key="6">
    <source>
        <dbReference type="Proteomes" id="UP000319732"/>
    </source>
</evidence>
<dbReference type="Proteomes" id="UP000319732">
    <property type="component" value="Unassembled WGS sequence"/>
</dbReference>
<comment type="caution">
    <text evidence="5">The sequence shown here is derived from an EMBL/GenBank/DDBJ whole genome shotgun (WGS) entry which is preliminary data.</text>
</comment>
<organism evidence="5 6">
    <name type="scientific">Exilibacterium tricleocarpae</name>
    <dbReference type="NCBI Taxonomy" id="2591008"/>
    <lineage>
        <taxon>Bacteria</taxon>
        <taxon>Pseudomonadati</taxon>
        <taxon>Pseudomonadota</taxon>
        <taxon>Gammaproteobacteria</taxon>
        <taxon>Cellvibrionales</taxon>
        <taxon>Cellvibrionaceae</taxon>
        <taxon>Exilibacterium</taxon>
    </lineage>
</organism>
<dbReference type="Pfam" id="PF01734">
    <property type="entry name" value="Patatin"/>
    <property type="match status" value="1"/>
</dbReference>
<proteinExistence type="predicted"/>
<evidence type="ECO:0000313" key="5">
    <source>
        <dbReference type="EMBL" id="TQV68267.1"/>
    </source>
</evidence>
<feature type="compositionally biased region" description="Low complexity" evidence="3">
    <location>
        <begin position="54"/>
        <end position="64"/>
    </location>
</feature>
<evidence type="ECO:0000256" key="3">
    <source>
        <dbReference type="SAM" id="MobiDB-lite"/>
    </source>
</evidence>
<accession>A0A545STH1</accession>
<comment type="caution">
    <text evidence="2">Lacks conserved residue(s) required for the propagation of feature annotation.</text>
</comment>
<evidence type="ECO:0000256" key="1">
    <source>
        <dbReference type="ARBA" id="ARBA00023098"/>
    </source>
</evidence>
<dbReference type="OrthoDB" id="8541087at2"/>
<feature type="region of interest" description="Disordered" evidence="3">
    <location>
        <begin position="41"/>
        <end position="91"/>
    </location>
</feature>